<feature type="transmembrane region" description="Helical" evidence="5">
    <location>
        <begin position="143"/>
        <end position="161"/>
    </location>
</feature>
<dbReference type="AlphaFoldDB" id="A0A561EA19"/>
<feature type="transmembrane region" description="Helical" evidence="5">
    <location>
        <begin position="215"/>
        <end position="240"/>
    </location>
</feature>
<feature type="transmembrane region" description="Helical" evidence="5">
    <location>
        <begin position="47"/>
        <end position="65"/>
    </location>
</feature>
<feature type="transmembrane region" description="Helical" evidence="5">
    <location>
        <begin position="363"/>
        <end position="384"/>
    </location>
</feature>
<feature type="transmembrane region" description="Helical" evidence="5">
    <location>
        <begin position="278"/>
        <end position="294"/>
    </location>
</feature>
<dbReference type="Gene3D" id="1.20.1250.20">
    <property type="entry name" value="MFS general substrate transporter like domains"/>
    <property type="match status" value="1"/>
</dbReference>
<feature type="transmembrane region" description="Helical" evidence="5">
    <location>
        <begin position="18"/>
        <end position="41"/>
    </location>
</feature>
<evidence type="ECO:0000313" key="8">
    <source>
        <dbReference type="Proteomes" id="UP000318297"/>
    </source>
</evidence>
<evidence type="ECO:0000256" key="3">
    <source>
        <dbReference type="ARBA" id="ARBA00022989"/>
    </source>
</evidence>
<reference evidence="7 8" key="1">
    <citation type="submission" date="2019-06" db="EMBL/GenBank/DDBJ databases">
        <title>Sequencing the genomes of 1000 actinobacteria strains.</title>
        <authorList>
            <person name="Klenk H.-P."/>
        </authorList>
    </citation>
    <scope>NUCLEOTIDE SEQUENCE [LARGE SCALE GENOMIC DNA]</scope>
    <source>
        <strain evidence="7 8">DSM 19560</strain>
    </source>
</reference>
<dbReference type="InterPro" id="IPR011701">
    <property type="entry name" value="MFS"/>
</dbReference>
<dbReference type="InterPro" id="IPR036259">
    <property type="entry name" value="MFS_trans_sf"/>
</dbReference>
<dbReference type="RefSeq" id="WP_145226493.1">
    <property type="nucleotide sequence ID" value="NZ_VIVQ01000001.1"/>
</dbReference>
<proteinExistence type="predicted"/>
<feature type="transmembrane region" description="Helical" evidence="5">
    <location>
        <begin position="167"/>
        <end position="187"/>
    </location>
</feature>
<protein>
    <submittedName>
        <fullName evidence="7">Putative MFS family arabinose efflux permease</fullName>
    </submittedName>
</protein>
<organism evidence="7 8">
    <name type="scientific">Rudaeicoccus suwonensis</name>
    <dbReference type="NCBI Taxonomy" id="657409"/>
    <lineage>
        <taxon>Bacteria</taxon>
        <taxon>Bacillati</taxon>
        <taxon>Actinomycetota</taxon>
        <taxon>Actinomycetes</taxon>
        <taxon>Micrococcales</taxon>
        <taxon>Dermacoccaceae</taxon>
        <taxon>Rudaeicoccus</taxon>
    </lineage>
</organism>
<evidence type="ECO:0000256" key="4">
    <source>
        <dbReference type="ARBA" id="ARBA00023136"/>
    </source>
</evidence>
<dbReference type="Pfam" id="PF07690">
    <property type="entry name" value="MFS_1"/>
    <property type="match status" value="1"/>
</dbReference>
<comment type="caution">
    <text evidence="7">The sequence shown here is derived from an EMBL/GenBank/DDBJ whole genome shotgun (WGS) entry which is preliminary data.</text>
</comment>
<keyword evidence="3 5" id="KW-1133">Transmembrane helix</keyword>
<evidence type="ECO:0000256" key="2">
    <source>
        <dbReference type="ARBA" id="ARBA00022692"/>
    </source>
</evidence>
<evidence type="ECO:0000259" key="6">
    <source>
        <dbReference type="PROSITE" id="PS50850"/>
    </source>
</evidence>
<dbReference type="SUPFAM" id="SSF103473">
    <property type="entry name" value="MFS general substrate transporter"/>
    <property type="match status" value="1"/>
</dbReference>
<keyword evidence="4 5" id="KW-0472">Membrane</keyword>
<sequence>MSIQPYQRVLSITDARRVLLLGFLLRIPIFSAGVILTLHVVGALHRSYADAGLVAAGATIAIAISGPWRGRLLDRMGLRRVVLPSLLVSGVCWAVAPFVGYWALLVLATIAGLFVVPTFSIIRQGVIAAVPDPDRRTALSLDGMVVELSFMIGPILVVWLATFIDTAWVLFGIEMVGVVVGALLWWANPPLRSASTDAADAAAERVPRSSWFRPAFVAICAAAAAATIVLAGSDVGIVAAVRHFDAVDEMGIVLVPWGAGSLLGGLIYGALSRPIQPFLLLGGLAVVTAPMAFADGIWSLAALSLLAGLFCAPTITATVDAVSQVVPAAARGEAMGWHGSFMTAGSALGAPVAGAAIDSWTFRGGFVSVAVVGVVIAAAGAVAMQLRQRVRDSHVLVA</sequence>
<keyword evidence="2 5" id="KW-0812">Transmembrane</keyword>
<dbReference type="PANTHER" id="PTHR23542:SF1">
    <property type="entry name" value="MAJOR FACILITATOR SUPERFAMILY (MFS) PROFILE DOMAIN-CONTAINING PROTEIN"/>
    <property type="match status" value="1"/>
</dbReference>
<dbReference type="GO" id="GO:0005886">
    <property type="term" value="C:plasma membrane"/>
    <property type="evidence" value="ECO:0007669"/>
    <property type="project" value="UniProtKB-SubCell"/>
</dbReference>
<comment type="subcellular location">
    <subcellularLocation>
        <location evidence="1">Cell membrane</location>
        <topology evidence="1">Multi-pass membrane protein</topology>
    </subcellularLocation>
</comment>
<evidence type="ECO:0000256" key="1">
    <source>
        <dbReference type="ARBA" id="ARBA00004651"/>
    </source>
</evidence>
<dbReference type="EMBL" id="VIVQ01000001">
    <property type="protein sequence ID" value="TWE12459.1"/>
    <property type="molecule type" value="Genomic_DNA"/>
</dbReference>
<dbReference type="PROSITE" id="PS50850">
    <property type="entry name" value="MFS"/>
    <property type="match status" value="1"/>
</dbReference>
<dbReference type="GO" id="GO:0022857">
    <property type="term" value="F:transmembrane transporter activity"/>
    <property type="evidence" value="ECO:0007669"/>
    <property type="project" value="InterPro"/>
</dbReference>
<accession>A0A561EA19</accession>
<feature type="domain" description="Major facilitator superfamily (MFS) profile" evidence="6">
    <location>
        <begin position="14"/>
        <end position="391"/>
    </location>
</feature>
<feature type="transmembrane region" description="Helical" evidence="5">
    <location>
        <begin position="77"/>
        <end position="96"/>
    </location>
</feature>
<dbReference type="PANTHER" id="PTHR23542">
    <property type="match status" value="1"/>
</dbReference>
<feature type="transmembrane region" description="Helical" evidence="5">
    <location>
        <begin position="334"/>
        <end position="357"/>
    </location>
</feature>
<dbReference type="Proteomes" id="UP000318297">
    <property type="component" value="Unassembled WGS sequence"/>
</dbReference>
<dbReference type="OrthoDB" id="4229605at2"/>
<dbReference type="InterPro" id="IPR020846">
    <property type="entry name" value="MFS_dom"/>
</dbReference>
<feature type="transmembrane region" description="Helical" evidence="5">
    <location>
        <begin position="252"/>
        <end position="271"/>
    </location>
</feature>
<keyword evidence="8" id="KW-1185">Reference proteome</keyword>
<evidence type="ECO:0000313" key="7">
    <source>
        <dbReference type="EMBL" id="TWE12459.1"/>
    </source>
</evidence>
<evidence type="ECO:0000256" key="5">
    <source>
        <dbReference type="SAM" id="Phobius"/>
    </source>
</evidence>
<name>A0A561EA19_9MICO</name>
<feature type="transmembrane region" description="Helical" evidence="5">
    <location>
        <begin position="102"/>
        <end position="122"/>
    </location>
</feature>
<gene>
    <name evidence="7" type="ORF">BKA23_1268</name>
</gene>